<feature type="coiled-coil region" evidence="1">
    <location>
        <begin position="30"/>
        <end position="57"/>
    </location>
</feature>
<feature type="compositionally biased region" description="Polar residues" evidence="2">
    <location>
        <begin position="544"/>
        <end position="559"/>
    </location>
</feature>
<feature type="region of interest" description="Disordered" evidence="2">
    <location>
        <begin position="501"/>
        <end position="559"/>
    </location>
</feature>
<proteinExistence type="predicted"/>
<gene>
    <name evidence="3" type="ORF">OAUR00152_LOCUS29279</name>
</gene>
<evidence type="ECO:0000256" key="1">
    <source>
        <dbReference type="SAM" id="Coils"/>
    </source>
</evidence>
<sequence length="559" mass="61774">MSSSQAAHLSPESRRAKIRAYMKRKNIARREEKSKQLIESNERVQKLQKALQAIEKQRRGTWRECRNTPSKGKQLPKEPGQMVRDRVRLPGDDAVTKALECSEPSDAKNNNAQKGREDQCDHLEGSVEEAASMPQEENKCRLLREEIPPLDTLSQADRSQVLGRAKSKKTIQVTSEKNTLIQAQTFRAVASFESGKEGQSPRARPFLPVENKAETASIEWELAPLRAVLRRGLMPFDRHKTQHPTSRLPVDCRYDHCDASSSLKVTFGYSVISMIVEDRTLKHSLLRDADNANVMGTSHQRDMDESSMCSTNGKSSACCILEEQTQREAHFEPSLNASLIRGNGPLSKETKEGQSGGYQTFCSSLSISPSMRIKPKIDSTNVAKLEKGMIVQHDSSATGTGETLPDPQANHKVGSQSEFSNRETVVHSCEIQQCGDIPWYNASAIHRRLDISNGRSESSPNAGKGTDVDLNRSLYSKKELEQTQSGSVLDLSSHLDCSKEYDDREMEGNNAVSGSSEGRGRGSLTAECGGENDDCISAHDSESTYDSSFESTTSVTSKT</sequence>
<dbReference type="AlphaFoldDB" id="A0A7S4N561"/>
<reference evidence="3" key="1">
    <citation type="submission" date="2021-01" db="EMBL/GenBank/DDBJ databases">
        <authorList>
            <person name="Corre E."/>
            <person name="Pelletier E."/>
            <person name="Niang G."/>
            <person name="Scheremetjew M."/>
            <person name="Finn R."/>
            <person name="Kale V."/>
            <person name="Holt S."/>
            <person name="Cochrane G."/>
            <person name="Meng A."/>
            <person name="Brown T."/>
            <person name="Cohen L."/>
        </authorList>
    </citation>
    <scope>NUCLEOTIDE SEQUENCE</scope>
    <source>
        <strain evidence="3">Isolate 1302-5</strain>
    </source>
</reference>
<dbReference type="EMBL" id="HBKQ01042452">
    <property type="protein sequence ID" value="CAE2266673.1"/>
    <property type="molecule type" value="Transcribed_RNA"/>
</dbReference>
<organism evidence="3">
    <name type="scientific">Odontella aurita</name>
    <dbReference type="NCBI Taxonomy" id="265563"/>
    <lineage>
        <taxon>Eukaryota</taxon>
        <taxon>Sar</taxon>
        <taxon>Stramenopiles</taxon>
        <taxon>Ochrophyta</taxon>
        <taxon>Bacillariophyta</taxon>
        <taxon>Mediophyceae</taxon>
        <taxon>Biddulphiophycidae</taxon>
        <taxon>Eupodiscales</taxon>
        <taxon>Odontellaceae</taxon>
        <taxon>Odontella</taxon>
    </lineage>
</organism>
<feature type="region of interest" description="Disordered" evidence="2">
    <location>
        <begin position="102"/>
        <end position="122"/>
    </location>
</feature>
<feature type="region of interest" description="Disordered" evidence="2">
    <location>
        <begin position="337"/>
        <end position="357"/>
    </location>
</feature>
<feature type="region of interest" description="Disordered" evidence="2">
    <location>
        <begin position="395"/>
        <end position="419"/>
    </location>
</feature>
<evidence type="ECO:0000256" key="2">
    <source>
        <dbReference type="SAM" id="MobiDB-lite"/>
    </source>
</evidence>
<accession>A0A7S4N561</accession>
<name>A0A7S4N561_9STRA</name>
<feature type="compositionally biased region" description="Basic and acidic residues" evidence="2">
    <location>
        <begin position="57"/>
        <end position="66"/>
    </location>
</feature>
<keyword evidence="1" id="KW-0175">Coiled coil</keyword>
<protein>
    <submittedName>
        <fullName evidence="3">Uncharacterized protein</fullName>
    </submittedName>
</protein>
<evidence type="ECO:0000313" key="3">
    <source>
        <dbReference type="EMBL" id="CAE2266673.1"/>
    </source>
</evidence>
<feature type="region of interest" description="Disordered" evidence="2">
    <location>
        <begin position="57"/>
        <end position="81"/>
    </location>
</feature>